<protein>
    <recommendedName>
        <fullName evidence="2">Fungal-type protein kinase domain-containing protein</fullName>
    </recommendedName>
</protein>
<dbReference type="GeneID" id="64594726"/>
<dbReference type="AlphaFoldDB" id="A0A9P7A9L4"/>
<dbReference type="Proteomes" id="UP000719766">
    <property type="component" value="Unassembled WGS sequence"/>
</dbReference>
<name>A0A9P7A9L4_9AGAM</name>
<sequence>MFPMPTVQVSDEANGTPPAEQKTPELLPQILAPPNDTPIKCTCATMQPFTTNTRCRNTTLNTMGNEIRGYLVGPMPAEEFLEEFLSPTMIPDYQPLTSFSEGAFASTVSAALETEAYNPFINTMESFAPGLSFIDTHSNADKINCKAFSFQIKPDICVYADGIPHDRQSSCDISTTEVVVEFKCEPHHNLFYTPAHGSSRFISETDKAMDTLGQITSYAAAQLGAQYRTHAFSVLIVCEQAYILRWDREGVTVSSAIYYNKEPHLAEFFHHYAQASPAVRGVDTSVTLASVEEASLARLKLDLPASWRMLKVTVPAVDNSDPITLIFPAPQPVGRTPIGRCTCTCPAYNINNKNVVMFKDSWRVANPDILPEGETYKLLAKHKVSNVVSCIACHDVPSLPQQAPQTHRLAHAPWACSHTTITPHVHYCLVLNIVGKESHKFTSSHQLVSIVHDTLIAHKEAYHKAGVLHRDLSAGNIVIYKGKGILIDWDLSKLITIQGAQQVNRTGTWQFMSAHLIQHKDAKHDVEDDIESSLYVILWIALMYTMTHLTVPARTLLVKDVFEVDELEGVGSSTKSGFLTSRMHFSKDVFVNRKPLDRLIVALAELFALRYTLVTQEQQDVYDQMTKWMERLNPDANEMTLLTNIMKTNPVHKMKEHMEILKSHDKILAVYDFHLGLDGWPQDLPVSQDIASYVKYHVQWHCFTKSQCYSWPELSTSSKKRRFKEI</sequence>
<dbReference type="PANTHER" id="PTHR38248">
    <property type="entry name" value="FUNK1 6"/>
    <property type="match status" value="1"/>
</dbReference>
<proteinExistence type="predicted"/>
<evidence type="ECO:0000256" key="1">
    <source>
        <dbReference type="SAM" id="MobiDB-lite"/>
    </source>
</evidence>
<dbReference type="OrthoDB" id="5592585at2759"/>
<dbReference type="SUPFAM" id="SSF56112">
    <property type="entry name" value="Protein kinase-like (PK-like)"/>
    <property type="match status" value="1"/>
</dbReference>
<dbReference type="Gene3D" id="1.10.510.10">
    <property type="entry name" value="Transferase(Phosphotransferase) domain 1"/>
    <property type="match status" value="1"/>
</dbReference>
<keyword evidence="4" id="KW-1185">Reference proteome</keyword>
<dbReference type="PROSITE" id="PS00109">
    <property type="entry name" value="PROTEIN_KINASE_TYR"/>
    <property type="match status" value="1"/>
</dbReference>
<dbReference type="Pfam" id="PF17667">
    <property type="entry name" value="Pkinase_fungal"/>
    <property type="match status" value="1"/>
</dbReference>
<evidence type="ECO:0000313" key="3">
    <source>
        <dbReference type="EMBL" id="KAG1785050.1"/>
    </source>
</evidence>
<evidence type="ECO:0000313" key="4">
    <source>
        <dbReference type="Proteomes" id="UP000719766"/>
    </source>
</evidence>
<dbReference type="InterPro" id="IPR040976">
    <property type="entry name" value="Pkinase_fungal"/>
</dbReference>
<accession>A0A9P7A9L4</accession>
<comment type="caution">
    <text evidence="3">The sequence shown here is derived from an EMBL/GenBank/DDBJ whole genome shotgun (WGS) entry which is preliminary data.</text>
</comment>
<evidence type="ECO:0000259" key="2">
    <source>
        <dbReference type="Pfam" id="PF17667"/>
    </source>
</evidence>
<gene>
    <name evidence="3" type="ORF">HD556DRAFT_1314592</name>
</gene>
<dbReference type="PANTHER" id="PTHR38248:SF2">
    <property type="entry name" value="FUNK1 11"/>
    <property type="match status" value="1"/>
</dbReference>
<dbReference type="InterPro" id="IPR008266">
    <property type="entry name" value="Tyr_kinase_AS"/>
</dbReference>
<organism evidence="3 4">
    <name type="scientific">Suillus plorans</name>
    <dbReference type="NCBI Taxonomy" id="116603"/>
    <lineage>
        <taxon>Eukaryota</taxon>
        <taxon>Fungi</taxon>
        <taxon>Dikarya</taxon>
        <taxon>Basidiomycota</taxon>
        <taxon>Agaricomycotina</taxon>
        <taxon>Agaricomycetes</taxon>
        <taxon>Agaricomycetidae</taxon>
        <taxon>Boletales</taxon>
        <taxon>Suillineae</taxon>
        <taxon>Suillaceae</taxon>
        <taxon>Suillus</taxon>
    </lineage>
</organism>
<reference evidence="3" key="1">
    <citation type="journal article" date="2020" name="New Phytol.">
        <title>Comparative genomics reveals dynamic genome evolution in host specialist ectomycorrhizal fungi.</title>
        <authorList>
            <person name="Lofgren L.A."/>
            <person name="Nguyen N.H."/>
            <person name="Vilgalys R."/>
            <person name="Ruytinx J."/>
            <person name="Liao H.L."/>
            <person name="Branco S."/>
            <person name="Kuo A."/>
            <person name="LaButti K."/>
            <person name="Lipzen A."/>
            <person name="Andreopoulos W."/>
            <person name="Pangilinan J."/>
            <person name="Riley R."/>
            <person name="Hundley H."/>
            <person name="Na H."/>
            <person name="Barry K."/>
            <person name="Grigoriev I.V."/>
            <person name="Stajich J.E."/>
            <person name="Kennedy P.G."/>
        </authorList>
    </citation>
    <scope>NUCLEOTIDE SEQUENCE</scope>
    <source>
        <strain evidence="3">S12</strain>
    </source>
</reference>
<dbReference type="GO" id="GO:0004672">
    <property type="term" value="F:protein kinase activity"/>
    <property type="evidence" value="ECO:0007669"/>
    <property type="project" value="InterPro"/>
</dbReference>
<dbReference type="InterPro" id="IPR011009">
    <property type="entry name" value="Kinase-like_dom_sf"/>
</dbReference>
<dbReference type="EMBL" id="JABBWE010000121">
    <property type="protein sequence ID" value="KAG1785050.1"/>
    <property type="molecule type" value="Genomic_DNA"/>
</dbReference>
<feature type="domain" description="Fungal-type protein kinase" evidence="2">
    <location>
        <begin position="204"/>
        <end position="540"/>
    </location>
</feature>
<dbReference type="RefSeq" id="XP_041152535.1">
    <property type="nucleotide sequence ID" value="XM_041300962.1"/>
</dbReference>
<feature type="region of interest" description="Disordered" evidence="1">
    <location>
        <begin position="1"/>
        <end position="24"/>
    </location>
</feature>